<dbReference type="RefSeq" id="WP_130107429.1">
    <property type="nucleotide sequence ID" value="NZ_CP025781.1"/>
</dbReference>
<proteinExistence type="predicted"/>
<dbReference type="KEGG" id="ifl:C1H71_16175"/>
<accession>A0A7G3GCL0</accession>
<dbReference type="Proteomes" id="UP000515917">
    <property type="component" value="Chromosome"/>
</dbReference>
<organism evidence="1 2">
    <name type="scientific">Iodobacter fluviatilis</name>
    <dbReference type="NCBI Taxonomy" id="537"/>
    <lineage>
        <taxon>Bacteria</taxon>
        <taxon>Pseudomonadati</taxon>
        <taxon>Pseudomonadota</taxon>
        <taxon>Betaproteobacteria</taxon>
        <taxon>Neisseriales</taxon>
        <taxon>Chitinibacteraceae</taxon>
        <taxon>Iodobacter</taxon>
    </lineage>
</organism>
<protein>
    <submittedName>
        <fullName evidence="1">Uncharacterized protein</fullName>
    </submittedName>
</protein>
<sequence length="202" mass="21837">MKPGHAVLALLRHQPKTAFSAWGFIVRGGPLSNPLGGGCTLTCQQYRHSSIYQIDVTAGGPDWYIPFGNGKARYCDVPSGQPDGTLVVTFPMNGCALSVHATATGNRFFHDSDGHSMGGLVLGTQKVRITYADYAGPDNTTHERSLRYFGPDKENAGGYEHSIICVKEGGEWGVYASAVIRLNADAWQIKDRVPYAVGRFAD</sequence>
<reference evidence="1 2" key="1">
    <citation type="submission" date="2018-01" db="EMBL/GenBank/DDBJ databases">
        <title>Genome sequence of Iodobacter sp. strain PCH194 isolated from Indian Trans-Himalaya.</title>
        <authorList>
            <person name="Kumar V."/>
            <person name="Thakur V."/>
            <person name="Kumar S."/>
            <person name="Singh D."/>
        </authorList>
    </citation>
    <scope>NUCLEOTIDE SEQUENCE [LARGE SCALE GENOMIC DNA]</scope>
    <source>
        <strain evidence="1 2">PCH194</strain>
    </source>
</reference>
<dbReference type="EMBL" id="CP025781">
    <property type="protein sequence ID" value="QBC44918.1"/>
    <property type="molecule type" value="Genomic_DNA"/>
</dbReference>
<gene>
    <name evidence="1" type="ORF">C1H71_16175</name>
</gene>
<keyword evidence="2" id="KW-1185">Reference proteome</keyword>
<evidence type="ECO:0000313" key="1">
    <source>
        <dbReference type="EMBL" id="QBC44918.1"/>
    </source>
</evidence>
<evidence type="ECO:0000313" key="2">
    <source>
        <dbReference type="Proteomes" id="UP000515917"/>
    </source>
</evidence>
<dbReference type="AlphaFoldDB" id="A0A7G3GCL0"/>
<name>A0A7G3GCL0_9NEIS</name>